<evidence type="ECO:0000313" key="2">
    <source>
        <dbReference type="EMBL" id="PUV26308.1"/>
    </source>
</evidence>
<organism evidence="2 3">
    <name type="scientific">Sphingobacterium athyrii</name>
    <dbReference type="NCBI Taxonomy" id="2152717"/>
    <lineage>
        <taxon>Bacteria</taxon>
        <taxon>Pseudomonadati</taxon>
        <taxon>Bacteroidota</taxon>
        <taxon>Sphingobacteriia</taxon>
        <taxon>Sphingobacteriales</taxon>
        <taxon>Sphingobacteriaceae</taxon>
        <taxon>Sphingobacterium</taxon>
    </lineage>
</organism>
<accession>A0A363P039</accession>
<dbReference type="Proteomes" id="UP000250831">
    <property type="component" value="Unassembled WGS sequence"/>
</dbReference>
<gene>
    <name evidence="2" type="ORF">DCO56_04980</name>
</gene>
<reference evidence="2 3" key="1">
    <citation type="submission" date="2018-04" db="EMBL/GenBank/DDBJ databases">
        <title>Sphingobacterium sp. M46 Genome.</title>
        <authorList>
            <person name="Cheng J."/>
            <person name="Li Y."/>
        </authorList>
    </citation>
    <scope>NUCLEOTIDE SEQUENCE [LARGE SCALE GENOMIC DNA]</scope>
    <source>
        <strain evidence="2 3">M46</strain>
    </source>
</reference>
<protein>
    <recommendedName>
        <fullName evidence="1">DUF7674 domain-containing protein</fullName>
    </recommendedName>
</protein>
<dbReference type="OrthoDB" id="798224at2"/>
<evidence type="ECO:0000313" key="3">
    <source>
        <dbReference type="Proteomes" id="UP000250831"/>
    </source>
</evidence>
<keyword evidence="3" id="KW-1185">Reference proteome</keyword>
<dbReference type="RefSeq" id="WP_108632597.1">
    <property type="nucleotide sequence ID" value="NZ_QCXX01000001.1"/>
</dbReference>
<dbReference type="InterPro" id="IPR056091">
    <property type="entry name" value="DUF7674"/>
</dbReference>
<sequence length="116" mass="13529">MKGKNLFINELVELFPSLEEELLDEDNSDSITFQMGTFRRFMQAAIDENDRSKFNSMVYFLTKNLPLVDKRIQNAIYISFLGKLDFSKNPSLRKLLGGSLGKAYSDIENYHNYRPY</sequence>
<dbReference type="AlphaFoldDB" id="A0A363P039"/>
<name>A0A363P039_9SPHI</name>
<comment type="caution">
    <text evidence="2">The sequence shown here is derived from an EMBL/GenBank/DDBJ whole genome shotgun (WGS) entry which is preliminary data.</text>
</comment>
<feature type="domain" description="DUF7674" evidence="1">
    <location>
        <begin position="8"/>
        <end position="111"/>
    </location>
</feature>
<evidence type="ECO:0000259" key="1">
    <source>
        <dbReference type="Pfam" id="PF24722"/>
    </source>
</evidence>
<proteinExistence type="predicted"/>
<dbReference type="EMBL" id="QCXX01000001">
    <property type="protein sequence ID" value="PUV26308.1"/>
    <property type="molecule type" value="Genomic_DNA"/>
</dbReference>
<dbReference type="Pfam" id="PF24722">
    <property type="entry name" value="DUF7674"/>
    <property type="match status" value="1"/>
</dbReference>